<protein>
    <recommendedName>
        <fullName evidence="3">eRF1 domain-containing protein</fullName>
    </recommendedName>
</protein>
<dbReference type="Gene3D" id="3.30.420.60">
    <property type="entry name" value="eRF1 domain 2"/>
    <property type="match status" value="1"/>
</dbReference>
<dbReference type="InterPro" id="IPR029064">
    <property type="entry name" value="Ribosomal_eL30-like_sf"/>
</dbReference>
<evidence type="ECO:0000313" key="1">
    <source>
        <dbReference type="EMBL" id="SPF37888.1"/>
    </source>
</evidence>
<dbReference type="SUPFAM" id="SSF55315">
    <property type="entry name" value="L30e-like"/>
    <property type="match status" value="1"/>
</dbReference>
<dbReference type="OrthoDB" id="113492at2"/>
<sequence length="410" mass="46118">MSITREQVRELAEFQDAQCSAVSFYFQPSTPRNKAHKEDTILVKDLAREAVRNLETKSKKEPARADIERIQRLSGELRSNGAHAKAVFACAAQDIWREYDLPASLPGTQLFVDRHFHLKPLARLVGAFPRLGVVLVDRHRARIFDLRLGELTEREGLFQSLSRKGRSDGYAGYDGGHAQRRVEDEARQHFKAVAETLKESLEKGVFEKWILGCQDVHRSQLEPQLHPYVSQTLLGRFQADMTRVTADEIRTRAQQIVEQWQAERCRELVSQVLSQARSNGRGATGLRRVLRSLEMGEVQALLIGENLQAHAVECSGCGHLDAHIVSFCPVCGRTTQEIVDVGEAVLPWAIRRDIETFYVKDDPEFDKVGNIAALLRFRAAKVQPITSSAADDLARAGAAYPGRLRRFASR</sequence>
<dbReference type="InterPro" id="IPR042226">
    <property type="entry name" value="eFR1_2_sf"/>
</dbReference>
<accession>A0A2U3KE36</accession>
<evidence type="ECO:0000313" key="2">
    <source>
        <dbReference type="Proteomes" id="UP000238701"/>
    </source>
</evidence>
<dbReference type="Gene3D" id="3.30.1330.30">
    <property type="match status" value="1"/>
</dbReference>
<evidence type="ECO:0008006" key="3">
    <source>
        <dbReference type="Google" id="ProtNLM"/>
    </source>
</evidence>
<reference evidence="2" key="1">
    <citation type="submission" date="2018-02" db="EMBL/GenBank/DDBJ databases">
        <authorList>
            <person name="Hausmann B."/>
        </authorList>
    </citation>
    <scope>NUCLEOTIDE SEQUENCE [LARGE SCALE GENOMIC DNA]</scope>
    <source>
        <strain evidence="2">Peat soil MAG SbA1</strain>
    </source>
</reference>
<dbReference type="Proteomes" id="UP000238701">
    <property type="component" value="Unassembled WGS sequence"/>
</dbReference>
<dbReference type="EMBL" id="OMOD01000101">
    <property type="protein sequence ID" value="SPF37888.1"/>
    <property type="molecule type" value="Genomic_DNA"/>
</dbReference>
<gene>
    <name evidence="1" type="ORF">SBA1_190020</name>
</gene>
<name>A0A2U3KE36_9BACT</name>
<dbReference type="InterPro" id="IPR041202">
    <property type="entry name" value="BaeRF_family10"/>
</dbReference>
<proteinExistence type="predicted"/>
<dbReference type="AlphaFoldDB" id="A0A2U3KE36"/>
<organism evidence="1 2">
    <name type="scientific">Candidatus Sulfotelmatobacter kueseliae</name>
    <dbReference type="NCBI Taxonomy" id="2042962"/>
    <lineage>
        <taxon>Bacteria</taxon>
        <taxon>Pseudomonadati</taxon>
        <taxon>Acidobacteriota</taxon>
        <taxon>Terriglobia</taxon>
        <taxon>Terriglobales</taxon>
        <taxon>Candidatus Korobacteraceae</taxon>
        <taxon>Candidatus Sulfotelmatobacter</taxon>
    </lineage>
</organism>
<dbReference type="Pfam" id="PF18854">
    <property type="entry name" value="baeRF_family10"/>
    <property type="match status" value="1"/>
</dbReference>